<dbReference type="GeneID" id="106820501"/>
<evidence type="ECO:0000313" key="1">
    <source>
        <dbReference type="Proteomes" id="UP000695022"/>
    </source>
</evidence>
<feature type="non-terminal residue" evidence="2">
    <location>
        <position position="1"/>
    </location>
</feature>
<feature type="non-terminal residue" evidence="2">
    <location>
        <position position="108"/>
    </location>
</feature>
<protein>
    <submittedName>
        <fullName evidence="2">Baculoviral IAP repeat-containing protein 6-like</fullName>
    </submittedName>
</protein>
<accession>A0ABM1F7S7</accession>
<dbReference type="Proteomes" id="UP000695022">
    <property type="component" value="Unplaced"/>
</dbReference>
<keyword evidence="1" id="KW-1185">Reference proteome</keyword>
<evidence type="ECO:0000313" key="2">
    <source>
        <dbReference type="RefSeq" id="XP_014680498.1"/>
    </source>
</evidence>
<proteinExistence type="predicted"/>
<name>A0ABM1F7S7_PRICU</name>
<dbReference type="RefSeq" id="XP_014680498.1">
    <property type="nucleotide sequence ID" value="XM_014825012.1"/>
</dbReference>
<reference evidence="2" key="1">
    <citation type="submission" date="2025-08" db="UniProtKB">
        <authorList>
            <consortium name="RefSeq"/>
        </authorList>
    </citation>
    <scope>IDENTIFICATION</scope>
</reference>
<sequence length="108" mass="12072">TITSSSPTSGLYEYVRRLTAPPHRRARSAAWSYHFYPDEAWVDLTVTFPCPLLVKEVQIQPHLTSLATCPAFVSLEISCDGATMLPVCQPISTASLTFIRLQLHRPEI</sequence>
<gene>
    <name evidence="2" type="primary">LOC106820501</name>
</gene>
<organism evidence="1 2">
    <name type="scientific">Priapulus caudatus</name>
    <name type="common">Priapulid worm</name>
    <dbReference type="NCBI Taxonomy" id="37621"/>
    <lineage>
        <taxon>Eukaryota</taxon>
        <taxon>Metazoa</taxon>
        <taxon>Ecdysozoa</taxon>
        <taxon>Scalidophora</taxon>
        <taxon>Priapulida</taxon>
        <taxon>Priapulimorpha</taxon>
        <taxon>Priapulimorphida</taxon>
        <taxon>Priapulidae</taxon>
        <taxon>Priapulus</taxon>
    </lineage>
</organism>